<dbReference type="Proteomes" id="UP000035199">
    <property type="component" value="Chromosome"/>
</dbReference>
<evidence type="ECO:0008006" key="3">
    <source>
        <dbReference type="Google" id="ProtNLM"/>
    </source>
</evidence>
<protein>
    <recommendedName>
        <fullName evidence="3">Trehalose-phosphatase</fullName>
    </recommendedName>
</protein>
<evidence type="ECO:0000313" key="2">
    <source>
        <dbReference type="Proteomes" id="UP000035199"/>
    </source>
</evidence>
<evidence type="ECO:0000313" key="1">
    <source>
        <dbReference type="EMBL" id="AKK06921.1"/>
    </source>
</evidence>
<keyword evidence="2" id="KW-1185">Reference proteome</keyword>
<dbReference type="AlphaFoldDB" id="A0A0G3H0I9"/>
<sequence>MTFTADELYSLAATDYLLVVSDFDGTLAGFSTDMYDVPINQDAVAALKPDLHSFSTTFC</sequence>
<dbReference type="STRING" id="571915.CMUST_13135"/>
<accession>A0A0G3H0I9</accession>
<organism evidence="1 2">
    <name type="scientific">Corynebacterium mustelae</name>
    <dbReference type="NCBI Taxonomy" id="571915"/>
    <lineage>
        <taxon>Bacteria</taxon>
        <taxon>Bacillati</taxon>
        <taxon>Actinomycetota</taxon>
        <taxon>Actinomycetes</taxon>
        <taxon>Mycobacteriales</taxon>
        <taxon>Corynebacteriaceae</taxon>
        <taxon>Corynebacterium</taxon>
    </lineage>
</organism>
<dbReference type="EMBL" id="CP011542">
    <property type="protein sequence ID" value="AKK06921.1"/>
    <property type="molecule type" value="Genomic_DNA"/>
</dbReference>
<proteinExistence type="predicted"/>
<gene>
    <name evidence="1" type="ORF">CMUST_13135</name>
</gene>
<dbReference type="KEGG" id="cmv:CMUST_13135"/>
<name>A0A0G3H0I9_9CORY</name>
<reference evidence="2" key="2">
    <citation type="submission" date="2015-05" db="EMBL/GenBank/DDBJ databases">
        <title>Complete genome sequence of Corynebacterium mustelae DSM 45274, isolated from various tissues of a male ferret with lethal sepsis.</title>
        <authorList>
            <person name="Ruckert C."/>
            <person name="Albersmeier A."/>
            <person name="Winkler A."/>
            <person name="Tauch A."/>
        </authorList>
    </citation>
    <scope>NUCLEOTIDE SEQUENCE [LARGE SCALE GENOMIC DNA]</scope>
    <source>
        <strain evidence="2">DSM 45274</strain>
    </source>
</reference>
<reference evidence="1 2" key="1">
    <citation type="journal article" date="2015" name="Genome Announc.">
        <title>Complete Genome Sequence of the Type Strain Corynebacterium mustelae DSM 45274, Isolated from Various Tissues of a Male Ferret with Lethal Sepsis.</title>
        <authorList>
            <person name="Ruckert C."/>
            <person name="Eimer J."/>
            <person name="Winkler A."/>
            <person name="Tauch A."/>
        </authorList>
    </citation>
    <scope>NUCLEOTIDE SEQUENCE [LARGE SCALE GENOMIC DNA]</scope>
    <source>
        <strain evidence="1 2">DSM 45274</strain>
    </source>
</reference>